<dbReference type="AlphaFoldDB" id="A0A6A4S726"/>
<dbReference type="InterPro" id="IPR036436">
    <property type="entry name" value="Disintegrin_dom_sf"/>
</dbReference>
<feature type="disulfide bond" evidence="10">
    <location>
        <begin position="683"/>
        <end position="703"/>
    </location>
</feature>
<sequence>MNWKGFSEAQRELTEKVQRPLFSYQYVDPHAGTCSPVAPLCWASSLRRCDSASRALSCCMCTSSLSQRPSRLSCGRVHAQWARLAATRGARTAERREVIGHPLGMKNAFIQGGCGRFSQQRGKKEKKRRRRKKKTLNTRCSYSIWHRDWSIQTTELSRYCSSSSSSSPGASRIGSMKTSLPATMGRKPSTAFILSPRLHPSLASSVSQGVEDKVERDAVPALPEQQATAAPATDNTTYHAVEHEITYPSRLIYYLNEDSESTYHDLDTRVKDQAAEGQAVHLAQASFQLEAFGSRFVLDLKLNNELLSSDYVEIHYEGGKPVLSKGGEHCYYHGQVRGNDNSHVALSTCNGLHGMFDDGVYVYLIEPLAQTHSIDTAARPHKLRRAASLHWNNDPEEQEPDDLSWLKRRKKRAMPRSVFEEMKYLEIMIVSDHSMHKRHRTKQHTMNFAKSVVNLVDAVFKEQLHTRVVLVAVEIWTDKDQIPISVRPLEMLRDFAKYRQQSIKHHADVVHLFSNVAFHYRRSSTAYFGGVCSLNRGVGVNEYGTTGSMAVSLSQSLAQNLGIQWDPAAKRKECGCSDSWTGCIMEDTGVQHPRRFSKCSISDYKEFLLKGGGSCLFNRPTKLFETTECGNGFVEMGEECDCGGRAECYKECCKKCSLANGAHCSDGPCCNNTCLFYPRGYSCRYAVNDCDISETCSGDSGQCPPNLHKQDGYLCQVNQGRCYSGECKTRENQCKYIWGSKAGGSEKFCYEKLNTEGTEKGNCGRDGEKWIQCSKHDVFCGYLLCANTGRSPRIGMMKGEMTTTFFNHKNVQIDCSGGHVLLDDDTDLGYVEDGTPCGPSMMCLDHKCLPIQLLNMSTCPIGPNGQVCSAHGVCNNEATCTCDTTWAGTDCSMPDPPKEPEATQDEGPKGPSATNLIIGSIAGAILVAAIVLGGTGWGFKVYFMLALSSQMVMFLRGTNVFSHQNCYDLDLNCLSHAAQPAVVVRAEVKGQIHFSGRSSGGVEEKHVSSRGIQTEITSD</sequence>
<evidence type="ECO:0000256" key="7">
    <source>
        <dbReference type="ARBA" id="ARBA00023157"/>
    </source>
</evidence>
<protein>
    <recommendedName>
        <fullName evidence="18">Disintegrin and metalloproteinase domain-containing protein 23</fullName>
    </recommendedName>
</protein>
<name>A0A6A4S726_SCOMX</name>
<dbReference type="EMBL" id="VEVO01000019">
    <property type="protein sequence ID" value="KAF0026394.1"/>
    <property type="molecule type" value="Genomic_DNA"/>
</dbReference>
<dbReference type="InterPro" id="IPR034027">
    <property type="entry name" value="Reprolysin_adamalysin"/>
</dbReference>
<evidence type="ECO:0000256" key="10">
    <source>
        <dbReference type="PROSITE-ProRule" id="PRU00068"/>
    </source>
</evidence>
<dbReference type="SMART" id="SM00050">
    <property type="entry name" value="DISIN"/>
    <property type="match status" value="1"/>
</dbReference>
<proteinExistence type="predicted"/>
<dbReference type="SUPFAM" id="SSF57552">
    <property type="entry name" value="Blood coagulation inhibitor (disintegrin)"/>
    <property type="match status" value="1"/>
</dbReference>
<evidence type="ECO:0000256" key="3">
    <source>
        <dbReference type="ARBA" id="ARBA00022692"/>
    </source>
</evidence>
<gene>
    <name evidence="16" type="ORF">F2P81_021131</name>
</gene>
<dbReference type="GO" id="GO:0042734">
    <property type="term" value="C:presynaptic membrane"/>
    <property type="evidence" value="ECO:0007669"/>
    <property type="project" value="TreeGrafter"/>
</dbReference>
<dbReference type="FunFam" id="4.10.70.10:FF:000001">
    <property type="entry name" value="Disintegrin and metalloproteinase domain-containing protein 22"/>
    <property type="match status" value="1"/>
</dbReference>
<keyword evidence="7 10" id="KW-1015">Disulfide bond</keyword>
<evidence type="ECO:0000256" key="11">
    <source>
        <dbReference type="PROSITE-ProRule" id="PRU00276"/>
    </source>
</evidence>
<dbReference type="InterPro" id="IPR006586">
    <property type="entry name" value="ADAM_Cys-rich"/>
</dbReference>
<evidence type="ECO:0008006" key="18">
    <source>
        <dbReference type="Google" id="ProtNLM"/>
    </source>
</evidence>
<dbReference type="PROSITE" id="PS50215">
    <property type="entry name" value="ADAM_MEPRO"/>
    <property type="match status" value="1"/>
</dbReference>
<evidence type="ECO:0000313" key="17">
    <source>
        <dbReference type="Proteomes" id="UP000438429"/>
    </source>
</evidence>
<feature type="transmembrane region" description="Helical" evidence="13">
    <location>
        <begin position="916"/>
        <end position="943"/>
    </location>
</feature>
<dbReference type="Gene3D" id="3.40.390.10">
    <property type="entry name" value="Collagenase (Catalytic Domain)"/>
    <property type="match status" value="1"/>
</dbReference>
<evidence type="ECO:0000256" key="1">
    <source>
        <dbReference type="ARBA" id="ARBA00022536"/>
    </source>
</evidence>
<dbReference type="InterPro" id="IPR024079">
    <property type="entry name" value="MetalloPept_cat_dom_sf"/>
</dbReference>
<dbReference type="InterPro" id="IPR001590">
    <property type="entry name" value="Peptidase_M12B"/>
</dbReference>
<feature type="compositionally biased region" description="Polar residues" evidence="12">
    <location>
        <begin position="1010"/>
        <end position="1019"/>
    </location>
</feature>
<feature type="domain" description="Peptidase M12B" evidence="15">
    <location>
        <begin position="423"/>
        <end position="620"/>
    </location>
</feature>
<keyword evidence="5 13" id="KW-1133">Transmembrane helix</keyword>
<dbReference type="FunFam" id="3.40.390.10:FF:000014">
    <property type="entry name" value="disintegrin and metalloproteinase domain-containing protein 11"/>
    <property type="match status" value="1"/>
</dbReference>
<comment type="subcellular location">
    <subcellularLocation>
        <location evidence="9">Endomembrane system</location>
        <topology evidence="9">Single-pass type I membrane protein</topology>
    </subcellularLocation>
</comment>
<dbReference type="SMART" id="SM00608">
    <property type="entry name" value="ACR"/>
    <property type="match status" value="1"/>
</dbReference>
<dbReference type="InterPro" id="IPR002870">
    <property type="entry name" value="Peptidase_M12B_N"/>
</dbReference>
<evidence type="ECO:0000256" key="12">
    <source>
        <dbReference type="SAM" id="MobiDB-lite"/>
    </source>
</evidence>
<dbReference type="GO" id="GO:0004222">
    <property type="term" value="F:metalloendopeptidase activity"/>
    <property type="evidence" value="ECO:0007669"/>
    <property type="project" value="InterPro"/>
</dbReference>
<feature type="region of interest" description="Disordered" evidence="12">
    <location>
        <begin position="161"/>
        <end position="184"/>
    </location>
</feature>
<evidence type="ECO:0000256" key="4">
    <source>
        <dbReference type="ARBA" id="ARBA00022729"/>
    </source>
</evidence>
<keyword evidence="8" id="KW-0325">Glycoprotein</keyword>
<dbReference type="Pfam" id="PF01562">
    <property type="entry name" value="Pep_M12B_propep"/>
    <property type="match status" value="1"/>
</dbReference>
<comment type="caution">
    <text evidence="11">Lacks conserved residue(s) required for the propagation of feature annotation.</text>
</comment>
<keyword evidence="2" id="KW-0165">Cleavage on pair of basic residues</keyword>
<dbReference type="Pfam" id="PF01421">
    <property type="entry name" value="Reprolysin"/>
    <property type="match status" value="1"/>
</dbReference>
<evidence type="ECO:0000256" key="2">
    <source>
        <dbReference type="ARBA" id="ARBA00022685"/>
    </source>
</evidence>
<dbReference type="PANTHER" id="PTHR11905:SF13">
    <property type="entry name" value="DISINTEGRIN AND METALLOPROTEINASE DOMAIN-CONTAINING PROTEIN 23"/>
    <property type="match status" value="1"/>
</dbReference>
<evidence type="ECO:0000256" key="5">
    <source>
        <dbReference type="ARBA" id="ARBA00022989"/>
    </source>
</evidence>
<organism evidence="16 17">
    <name type="scientific">Scophthalmus maximus</name>
    <name type="common">Turbot</name>
    <name type="synonym">Psetta maxima</name>
    <dbReference type="NCBI Taxonomy" id="52904"/>
    <lineage>
        <taxon>Eukaryota</taxon>
        <taxon>Metazoa</taxon>
        <taxon>Chordata</taxon>
        <taxon>Craniata</taxon>
        <taxon>Vertebrata</taxon>
        <taxon>Euteleostomi</taxon>
        <taxon>Actinopterygii</taxon>
        <taxon>Neopterygii</taxon>
        <taxon>Teleostei</taxon>
        <taxon>Neoteleostei</taxon>
        <taxon>Acanthomorphata</taxon>
        <taxon>Carangaria</taxon>
        <taxon>Pleuronectiformes</taxon>
        <taxon>Pleuronectoidei</taxon>
        <taxon>Scophthalmidae</taxon>
        <taxon>Scophthalmus</taxon>
    </lineage>
</organism>
<evidence type="ECO:0000313" key="16">
    <source>
        <dbReference type="EMBL" id="KAF0026394.1"/>
    </source>
</evidence>
<dbReference type="Pfam" id="PF08516">
    <property type="entry name" value="ADAM_CR"/>
    <property type="match status" value="1"/>
</dbReference>
<dbReference type="Proteomes" id="UP000438429">
    <property type="component" value="Unassembled WGS sequence"/>
</dbReference>
<reference evidence="16 17" key="1">
    <citation type="submission" date="2019-06" db="EMBL/GenBank/DDBJ databases">
        <title>Draft genomes of female and male turbot (Scophthalmus maximus).</title>
        <authorList>
            <person name="Xu H."/>
            <person name="Xu X.-W."/>
            <person name="Shao C."/>
            <person name="Chen S."/>
        </authorList>
    </citation>
    <scope>NUCLEOTIDE SEQUENCE [LARGE SCALE GENOMIC DNA]</scope>
    <source>
        <strain evidence="16">Ysfricsl-2016a</strain>
        <tissue evidence="16">Blood</tissue>
    </source>
</reference>
<dbReference type="PANTHER" id="PTHR11905">
    <property type="entry name" value="ADAM A DISINTEGRIN AND METALLOPROTEASE DOMAIN"/>
    <property type="match status" value="1"/>
</dbReference>
<evidence type="ECO:0000256" key="13">
    <source>
        <dbReference type="SAM" id="Phobius"/>
    </source>
</evidence>
<keyword evidence="1" id="KW-0245">EGF-like domain</keyword>
<feature type="region of interest" description="Disordered" evidence="12">
    <location>
        <begin position="996"/>
        <end position="1019"/>
    </location>
</feature>
<dbReference type="GO" id="GO:0006508">
    <property type="term" value="P:proteolysis"/>
    <property type="evidence" value="ECO:0007669"/>
    <property type="project" value="InterPro"/>
</dbReference>
<dbReference type="InterPro" id="IPR000742">
    <property type="entry name" value="EGF"/>
</dbReference>
<dbReference type="PROSITE" id="PS50214">
    <property type="entry name" value="DISINTEGRIN_2"/>
    <property type="match status" value="1"/>
</dbReference>
<evidence type="ECO:0000259" key="14">
    <source>
        <dbReference type="PROSITE" id="PS50214"/>
    </source>
</evidence>
<comment type="caution">
    <text evidence="16">The sequence shown here is derived from an EMBL/GenBank/DDBJ whole genome shotgun (WGS) entry which is preliminary data.</text>
</comment>
<dbReference type="PROSITE" id="PS00022">
    <property type="entry name" value="EGF_1"/>
    <property type="match status" value="1"/>
</dbReference>
<evidence type="ECO:0000256" key="6">
    <source>
        <dbReference type="ARBA" id="ARBA00023136"/>
    </source>
</evidence>
<evidence type="ECO:0000256" key="8">
    <source>
        <dbReference type="ARBA" id="ARBA00023180"/>
    </source>
</evidence>
<evidence type="ECO:0000256" key="9">
    <source>
        <dbReference type="ARBA" id="ARBA00046288"/>
    </source>
</evidence>
<dbReference type="GO" id="GO:0012505">
    <property type="term" value="C:endomembrane system"/>
    <property type="evidence" value="ECO:0007669"/>
    <property type="project" value="UniProtKB-SubCell"/>
</dbReference>
<dbReference type="Gene3D" id="2.10.25.10">
    <property type="entry name" value="Laminin"/>
    <property type="match status" value="1"/>
</dbReference>
<dbReference type="InterPro" id="IPR001762">
    <property type="entry name" value="Disintegrin_dom"/>
</dbReference>
<accession>A0A6A4S726</accession>
<feature type="domain" description="Disintegrin" evidence="14">
    <location>
        <begin position="626"/>
        <end position="711"/>
    </location>
</feature>
<keyword evidence="6 13" id="KW-0472">Membrane</keyword>
<keyword evidence="4" id="KW-0732">Signal</keyword>
<keyword evidence="3 13" id="KW-0812">Transmembrane</keyword>
<dbReference type="CDD" id="cd04269">
    <property type="entry name" value="ZnMc_adamalysin_II_like"/>
    <property type="match status" value="1"/>
</dbReference>
<evidence type="ECO:0000259" key="15">
    <source>
        <dbReference type="PROSITE" id="PS50215"/>
    </source>
</evidence>
<dbReference type="Gene3D" id="4.10.70.10">
    <property type="entry name" value="Disintegrin domain"/>
    <property type="match status" value="1"/>
</dbReference>
<dbReference type="Pfam" id="PF00200">
    <property type="entry name" value="Disintegrin"/>
    <property type="match status" value="1"/>
</dbReference>
<dbReference type="SUPFAM" id="SSF55486">
    <property type="entry name" value="Metalloproteases ('zincins'), catalytic domain"/>
    <property type="match status" value="1"/>
</dbReference>